<dbReference type="PROSITE" id="PS51720">
    <property type="entry name" value="G_AIG1"/>
    <property type="match status" value="1"/>
</dbReference>
<dbReference type="Pfam" id="PF04548">
    <property type="entry name" value="AIG1"/>
    <property type="match status" value="3"/>
</dbReference>
<reference evidence="5" key="1">
    <citation type="submission" date="2025-08" db="UniProtKB">
        <authorList>
            <consortium name="RefSeq"/>
        </authorList>
    </citation>
    <scope>IDENTIFICATION</scope>
    <source>
        <strain evidence="5">Tuebingen</strain>
        <tissue evidence="5">Fibroblasts and whole tissue</tissue>
    </source>
</reference>
<protein>
    <submittedName>
        <fullName evidence="5">GTPase IMAP family member 8-like</fullName>
    </submittedName>
</protein>
<dbReference type="PANTHER" id="PTHR10903">
    <property type="entry name" value="GTPASE, IMAP FAMILY MEMBER-RELATED"/>
    <property type="match status" value="1"/>
</dbReference>
<evidence type="ECO:0000256" key="1">
    <source>
        <dbReference type="ARBA" id="ARBA00008535"/>
    </source>
</evidence>
<dbReference type="RefSeq" id="XP_068074599.2">
    <property type="nucleotide sequence ID" value="XM_068218498.2"/>
</dbReference>
<dbReference type="AlphaFoldDB" id="A0AB32TGV7"/>
<dbReference type="InterPro" id="IPR006703">
    <property type="entry name" value="G_AIG1"/>
</dbReference>
<dbReference type="Gene3D" id="3.40.50.300">
    <property type="entry name" value="P-loop containing nucleotide triphosphate hydrolases"/>
    <property type="match status" value="3"/>
</dbReference>
<organism evidence="4 5">
    <name type="scientific">Danio rerio</name>
    <name type="common">Zebrafish</name>
    <name type="synonym">Brachydanio rerio</name>
    <dbReference type="NCBI Taxonomy" id="7955"/>
    <lineage>
        <taxon>Eukaryota</taxon>
        <taxon>Metazoa</taxon>
        <taxon>Chordata</taxon>
        <taxon>Craniata</taxon>
        <taxon>Vertebrata</taxon>
        <taxon>Euteleostomi</taxon>
        <taxon>Actinopterygii</taxon>
        <taxon>Neopterygii</taxon>
        <taxon>Teleostei</taxon>
        <taxon>Ostariophysi</taxon>
        <taxon>Cypriniformes</taxon>
        <taxon>Danionidae</taxon>
        <taxon>Danioninae</taxon>
        <taxon>Danio</taxon>
    </lineage>
</organism>
<dbReference type="CDD" id="cd01852">
    <property type="entry name" value="AIG1"/>
    <property type="match status" value="1"/>
</dbReference>
<comment type="similarity">
    <text evidence="1">Belongs to the TRAFAC class TrmE-Era-EngA-EngB-Septin-like GTPase superfamily. AIG1/Toc34/Toc159-like paraseptin GTPase family. IAN subfamily.</text>
</comment>
<dbReference type="Proteomes" id="UP000000437">
    <property type="component" value="Chromosome 3"/>
</dbReference>
<dbReference type="InterPro" id="IPR045058">
    <property type="entry name" value="GIMA/IAN/Toc"/>
</dbReference>
<keyword evidence="4" id="KW-1185">Reference proteome</keyword>
<evidence type="ECO:0000256" key="2">
    <source>
        <dbReference type="ARBA" id="ARBA00022741"/>
    </source>
</evidence>
<dbReference type="FunFam" id="3.40.50.300:FF:000366">
    <property type="entry name" value="GTPase, IMAP family member 2"/>
    <property type="match status" value="1"/>
</dbReference>
<dbReference type="InterPro" id="IPR027417">
    <property type="entry name" value="P-loop_NTPase"/>
</dbReference>
<evidence type="ECO:0000313" key="4">
    <source>
        <dbReference type="Proteomes" id="UP000000437"/>
    </source>
</evidence>
<accession>A0AB32TGV7</accession>
<proteinExistence type="inferred from homology"/>
<keyword evidence="2" id="KW-0547">Nucleotide-binding</keyword>
<keyword evidence="3" id="KW-0342">GTP-binding</keyword>
<dbReference type="KEGG" id="dre:793010"/>
<name>A0AB32TGV7_DANRE</name>
<evidence type="ECO:0000256" key="3">
    <source>
        <dbReference type="ARBA" id="ARBA00023134"/>
    </source>
</evidence>
<sequence>MERQRRRSTSGDRPNMCDLRIVLFGKSVSENSRVRNLILGTDPCENEDPAACLRHNVTQIAGTVEDRHVTIINTLHLLNPDTTEHQITQTVRECVEMSDPGPHVFILVLQYKDFTEDDMRRVKYVLNTFSEDALKHTIALTTDKETPRSMFSAFKLTGGSAAVQTIHQLMKECGGGHLQLDERNKADIIQLIDKMLQENQEAYLTCDTFSEVIGTSVSEESISLEDKNEKSPHHSDDGNPKEAQKPKSEEGRLSLFANLTGRQKLNVVLCGSNGSLKVSVSKLLRGKKSKTTSRQASSEICVRKEKIHGRQVSLLELPALSRLSEDEVMRQTLHCVSLCDSEVHAFLLIIPAGPLTDEEKAEIETIKRTFDSCEQFILLFMTKQTVEGPVTDFVKFNEDSERLCSQYGGRYKVMGLKEHKNSKQILELFSYIENLKTKPYSLQMYMTAQQNRVRGELEKKMERKIKDLQQRIQTEGSEDETDNHECLRIVVIGRTGSGKSATGNTILGREEFCSQLRPDSVRNVCEKGVGEVDGRSVAVVDTPGLFDTILTNDQALEEIMKCVSLSAPGPHVFVIVLSLGRFTKEETDTVDLIKKIFGTKSAQFSIVLFTRGDDLKDQSIEDYVKRSKSADLQKLIRDCGNRFLAFNNREKQDKTQVMKLLKMIEEVKSNNQSGYFTNDMFEEAEMSIKKKMKEVMKEKEREMQAQIEALKAKYEIEMKNVMKRLEEEKQRAEEEKMKIENKFREKEEKLKKEFEEKEKADQIKQEIQHQKRSEEEKQQRAEYHQRIEEMMREIESQRSQYEQQQKDREEEDRKREEKYREDQDKMRNEQE</sequence>
<evidence type="ECO:0000313" key="5">
    <source>
        <dbReference type="RefSeq" id="XP_068074599.2"/>
    </source>
</evidence>
<dbReference type="PANTHER" id="PTHR10903:SF170">
    <property type="entry name" value="GTPASE IMAP FAMILY MEMBER 7"/>
    <property type="match status" value="1"/>
</dbReference>
<dbReference type="GO" id="GO:0005525">
    <property type="term" value="F:GTP binding"/>
    <property type="evidence" value="ECO:0007669"/>
    <property type="project" value="UniProtKB-KW"/>
</dbReference>
<gene>
    <name evidence="5" type="primary">LOC793010</name>
</gene>
<dbReference type="SUPFAM" id="SSF52540">
    <property type="entry name" value="P-loop containing nucleoside triphosphate hydrolases"/>
    <property type="match status" value="3"/>
</dbReference>